<dbReference type="STRING" id="1314771.A0A197JS29"/>
<dbReference type="EMBL" id="KV442051">
    <property type="protein sequence ID" value="OAQ28087.1"/>
    <property type="molecule type" value="Genomic_DNA"/>
</dbReference>
<reference evidence="7 8" key="1">
    <citation type="submission" date="2016-05" db="EMBL/GenBank/DDBJ databases">
        <title>Genome sequencing reveals origins of a unique bacterial endosymbiosis in the earliest lineages of terrestrial Fungi.</title>
        <authorList>
            <consortium name="DOE Joint Genome Institute"/>
            <person name="Uehling J."/>
            <person name="Gryganskyi A."/>
            <person name="Hameed K."/>
            <person name="Tschaplinski T."/>
            <person name="Misztal P."/>
            <person name="Wu S."/>
            <person name="Desiro A."/>
            <person name="Vande Pol N."/>
            <person name="Du Z.-Y."/>
            <person name="Zienkiewicz A."/>
            <person name="Zienkiewicz K."/>
            <person name="Morin E."/>
            <person name="Tisserant E."/>
            <person name="Splivallo R."/>
            <person name="Hainaut M."/>
            <person name="Henrissat B."/>
            <person name="Ohm R."/>
            <person name="Kuo A."/>
            <person name="Yan J."/>
            <person name="Lipzen A."/>
            <person name="Nolan M."/>
            <person name="Labutti K."/>
            <person name="Barry K."/>
            <person name="Goldstein A."/>
            <person name="Labbe J."/>
            <person name="Schadt C."/>
            <person name="Tuskan G."/>
            <person name="Grigoriev I."/>
            <person name="Martin F."/>
            <person name="Vilgalys R."/>
            <person name="Bonito G."/>
        </authorList>
    </citation>
    <scope>NUCLEOTIDE SEQUENCE [LARGE SCALE GENOMIC DNA]</scope>
    <source>
        <strain evidence="7 8">AG-77</strain>
    </source>
</reference>
<evidence type="ECO:0000313" key="7">
    <source>
        <dbReference type="EMBL" id="OAQ28087.1"/>
    </source>
</evidence>
<dbReference type="AlphaFoldDB" id="A0A197JS29"/>
<dbReference type="GO" id="GO:0008250">
    <property type="term" value="C:oligosaccharyltransferase complex"/>
    <property type="evidence" value="ECO:0007669"/>
    <property type="project" value="UniProtKB-UniRule"/>
</dbReference>
<proteinExistence type="inferred from homology"/>
<gene>
    <name evidence="7" type="ORF">K457DRAFT_138981</name>
</gene>
<comment type="similarity">
    <text evidence="2 6">Belongs to the OST5 family.</text>
</comment>
<keyword evidence="4 6" id="KW-1133">Transmembrane helix</keyword>
<evidence type="ECO:0000256" key="4">
    <source>
        <dbReference type="ARBA" id="ARBA00022989"/>
    </source>
</evidence>
<keyword evidence="8" id="KW-1185">Reference proteome</keyword>
<comment type="subunit">
    <text evidence="6">Component of the oligosaccharyltransferase (OST) complex.</text>
</comment>
<feature type="transmembrane region" description="Helical" evidence="6">
    <location>
        <begin position="63"/>
        <end position="80"/>
    </location>
</feature>
<accession>A0A197JS29</accession>
<keyword evidence="5 6" id="KW-0472">Membrane</keyword>
<organism evidence="7 8">
    <name type="scientific">Linnemannia elongata AG-77</name>
    <dbReference type="NCBI Taxonomy" id="1314771"/>
    <lineage>
        <taxon>Eukaryota</taxon>
        <taxon>Fungi</taxon>
        <taxon>Fungi incertae sedis</taxon>
        <taxon>Mucoromycota</taxon>
        <taxon>Mortierellomycotina</taxon>
        <taxon>Mortierellomycetes</taxon>
        <taxon>Mortierellales</taxon>
        <taxon>Mortierellaceae</taxon>
        <taxon>Linnemannia</taxon>
    </lineage>
</organism>
<dbReference type="OrthoDB" id="18408at2759"/>
<evidence type="ECO:0000256" key="3">
    <source>
        <dbReference type="ARBA" id="ARBA00022692"/>
    </source>
</evidence>
<dbReference type="Proteomes" id="UP000078512">
    <property type="component" value="Unassembled WGS sequence"/>
</dbReference>
<evidence type="ECO:0000313" key="8">
    <source>
        <dbReference type="Proteomes" id="UP000078512"/>
    </source>
</evidence>
<dbReference type="InterPro" id="IPR007915">
    <property type="entry name" value="TMEM258/Ost5"/>
</dbReference>
<protein>
    <recommendedName>
        <fullName evidence="6">Dolichyl-diphosphooligosaccharide-protein glycosyltransferase subunit OST5</fullName>
    </recommendedName>
</protein>
<comment type="function">
    <text evidence="6">Subunit of the oligosaccharyl transferase (OST) complex that catalyzes the initial transfer of a defined glycan (Glc(3)Man(9)GlcNAc(2) in eukaryotes) from the lipid carrier dolichol-pyrophosphate to an asparagine residue within an Asn-X-Ser/Thr consensus motif in nascent polypeptide chains, the first step in protein N-glycosylation. N-glycosylation occurs cotranslationally and the complex associates with the Sec61 complex at the channel-forming translocon complex that mediates protein translocation across the endoplasmic reticulum (ER). All subunits are required for a maximal enzyme activity.</text>
</comment>
<evidence type="ECO:0000256" key="2">
    <source>
        <dbReference type="ARBA" id="ARBA00009825"/>
    </source>
</evidence>
<evidence type="ECO:0000256" key="5">
    <source>
        <dbReference type="ARBA" id="ARBA00023136"/>
    </source>
</evidence>
<dbReference type="GO" id="GO:0006487">
    <property type="term" value="P:protein N-linked glycosylation"/>
    <property type="evidence" value="ECO:0007669"/>
    <property type="project" value="UniProtKB-UniRule"/>
</dbReference>
<comment type="subcellular location">
    <subcellularLocation>
        <location evidence="1 6">Membrane</location>
        <topology evidence="1 6">Multi-pass membrane protein</topology>
    </subcellularLocation>
</comment>
<keyword evidence="3 6" id="KW-0812">Transmembrane</keyword>
<dbReference type="Pfam" id="PF05251">
    <property type="entry name" value="Ost5"/>
    <property type="match status" value="1"/>
</dbReference>
<feature type="transmembrane region" description="Helical" evidence="6">
    <location>
        <begin position="24"/>
        <end position="42"/>
    </location>
</feature>
<evidence type="ECO:0000256" key="1">
    <source>
        <dbReference type="ARBA" id="ARBA00004141"/>
    </source>
</evidence>
<name>A0A197JS29_9FUNG</name>
<evidence type="ECO:0000256" key="6">
    <source>
        <dbReference type="RuleBase" id="RU367008"/>
    </source>
</evidence>
<sequence>MSATSELYTAWSAGTPFTAPLPETAHPILAITTLTAGLYFAARYGISQNKSVAFELANTIPSAVLLGFGIVFLFLSVGLYV</sequence>